<accession>A0A915L5P8</accession>
<proteinExistence type="predicted"/>
<name>A0A915L5P8_ROMCU</name>
<evidence type="ECO:0000313" key="2">
    <source>
        <dbReference type="WBParaSite" id="nRc.2.0.1.t46410-RA"/>
    </source>
</evidence>
<dbReference type="Proteomes" id="UP000887565">
    <property type="component" value="Unplaced"/>
</dbReference>
<dbReference type="WBParaSite" id="nRc.2.0.1.t46410-RA">
    <property type="protein sequence ID" value="nRc.2.0.1.t46410-RA"/>
    <property type="gene ID" value="nRc.2.0.1.g46410"/>
</dbReference>
<dbReference type="AlphaFoldDB" id="A0A915L5P8"/>
<organism evidence="1 2">
    <name type="scientific">Romanomermis culicivorax</name>
    <name type="common">Nematode worm</name>
    <dbReference type="NCBI Taxonomy" id="13658"/>
    <lineage>
        <taxon>Eukaryota</taxon>
        <taxon>Metazoa</taxon>
        <taxon>Ecdysozoa</taxon>
        <taxon>Nematoda</taxon>
        <taxon>Enoplea</taxon>
        <taxon>Dorylaimia</taxon>
        <taxon>Mermithida</taxon>
        <taxon>Mermithoidea</taxon>
        <taxon>Mermithidae</taxon>
        <taxon>Romanomermis</taxon>
    </lineage>
</organism>
<reference evidence="2" key="1">
    <citation type="submission" date="2022-11" db="UniProtKB">
        <authorList>
            <consortium name="WormBaseParasite"/>
        </authorList>
    </citation>
    <scope>IDENTIFICATION</scope>
</reference>
<keyword evidence="1" id="KW-1185">Reference proteome</keyword>
<sequence>MLTPPSNFHSKNAKEIFYGRFCECDNFNCPRSRRLICSGERMTMATASVVLVFAKSVGRDPPVISLTTKKTRIVILRNQCCVGFMISWQTNKLRGSSETFSCTCICSFLHPFLASKSIVAYH</sequence>
<evidence type="ECO:0000313" key="1">
    <source>
        <dbReference type="Proteomes" id="UP000887565"/>
    </source>
</evidence>
<dbReference type="Gene3D" id="2.170.300.10">
    <property type="entry name" value="Tie2 ligand-binding domain superfamily"/>
    <property type="match status" value="1"/>
</dbReference>
<protein>
    <submittedName>
        <fullName evidence="2">Uncharacterized protein</fullName>
    </submittedName>
</protein>